<sequence length="306" mass="33444">MSPLRHTALIAAFLLATPASAAGLLGTSGAVSTSAFCQQYRCELNEQWGRTWTYRLRVAGSQLLEVERESSEPSSRITAVSLHSANEDVNADLDRSTFAAVQQMAMGFVSNTGRLDPCYALDGSNYRVLATSPDERTARIYCDWDPAYTRFVIEADRNYLTRTAPSAVTLTGGPTKLNVWSFRSCKSAVGVNTYLQSGQAARCDLVIETKGAQSAVVRAEFQYEIEYVQNGQYVKKLLPEKELWLPGRTPGALDPRVTQQGRTVTANISLAVKSVLGRQVTSLNTIAKLTFANGAVKTAYEPLLVR</sequence>
<evidence type="ECO:0000313" key="3">
    <source>
        <dbReference type="Proteomes" id="UP000483286"/>
    </source>
</evidence>
<proteinExistence type="predicted"/>
<dbReference type="RefSeq" id="WP_157459491.1">
    <property type="nucleotide sequence ID" value="NZ_WQLB01000014.1"/>
</dbReference>
<evidence type="ECO:0000256" key="1">
    <source>
        <dbReference type="SAM" id="SignalP"/>
    </source>
</evidence>
<protein>
    <submittedName>
        <fullName evidence="2">Uncharacterized protein</fullName>
    </submittedName>
</protein>
<keyword evidence="1" id="KW-0732">Signal</keyword>
<reference evidence="2 3" key="1">
    <citation type="submission" date="2019-12" db="EMBL/GenBank/DDBJ databases">
        <title>Deinococcus sp. HMF7620 Genome sequencing and assembly.</title>
        <authorList>
            <person name="Kang H."/>
            <person name="Kim H."/>
            <person name="Joh K."/>
        </authorList>
    </citation>
    <scope>NUCLEOTIDE SEQUENCE [LARGE SCALE GENOMIC DNA]</scope>
    <source>
        <strain evidence="2 3">HMF7620</strain>
    </source>
</reference>
<dbReference type="Proteomes" id="UP000483286">
    <property type="component" value="Unassembled WGS sequence"/>
</dbReference>
<dbReference type="AlphaFoldDB" id="A0A7C9M6U9"/>
<feature type="chain" id="PRO_5028889655" evidence="1">
    <location>
        <begin position="22"/>
        <end position="306"/>
    </location>
</feature>
<name>A0A7C9M6U9_9DEIO</name>
<keyword evidence="3" id="KW-1185">Reference proteome</keyword>
<feature type="signal peptide" evidence="1">
    <location>
        <begin position="1"/>
        <end position="21"/>
    </location>
</feature>
<dbReference type="EMBL" id="WQLB01000014">
    <property type="protein sequence ID" value="MVN87445.1"/>
    <property type="molecule type" value="Genomic_DNA"/>
</dbReference>
<gene>
    <name evidence="2" type="ORF">GO986_11765</name>
</gene>
<accession>A0A7C9M6U9</accession>
<evidence type="ECO:0000313" key="2">
    <source>
        <dbReference type="EMBL" id="MVN87445.1"/>
    </source>
</evidence>
<comment type="caution">
    <text evidence="2">The sequence shown here is derived from an EMBL/GenBank/DDBJ whole genome shotgun (WGS) entry which is preliminary data.</text>
</comment>
<organism evidence="2 3">
    <name type="scientific">Deinococcus arboris</name>
    <dbReference type="NCBI Taxonomy" id="2682977"/>
    <lineage>
        <taxon>Bacteria</taxon>
        <taxon>Thermotogati</taxon>
        <taxon>Deinococcota</taxon>
        <taxon>Deinococci</taxon>
        <taxon>Deinococcales</taxon>
        <taxon>Deinococcaceae</taxon>
        <taxon>Deinococcus</taxon>
    </lineage>
</organism>